<keyword evidence="3" id="KW-1185">Reference proteome</keyword>
<dbReference type="OrthoDB" id="3900342at2759"/>
<evidence type="ECO:0000256" key="1">
    <source>
        <dbReference type="SAM" id="Phobius"/>
    </source>
</evidence>
<evidence type="ECO:0000313" key="2">
    <source>
        <dbReference type="EMBL" id="OBZ70070.1"/>
    </source>
</evidence>
<gene>
    <name evidence="2" type="ORF">A0H81_09581</name>
</gene>
<dbReference type="EMBL" id="LUGG01000014">
    <property type="protein sequence ID" value="OBZ70070.1"/>
    <property type="molecule type" value="Genomic_DNA"/>
</dbReference>
<keyword evidence="1" id="KW-0812">Transmembrane</keyword>
<dbReference type="STRING" id="5627.A0A1C7LZC8"/>
<name>A0A1C7LZC8_GRIFR</name>
<accession>A0A1C7LZC8</accession>
<protein>
    <submittedName>
        <fullName evidence="2">Uncharacterized protein</fullName>
    </submittedName>
</protein>
<feature type="transmembrane region" description="Helical" evidence="1">
    <location>
        <begin position="20"/>
        <end position="40"/>
    </location>
</feature>
<comment type="caution">
    <text evidence="2">The sequence shown here is derived from an EMBL/GenBank/DDBJ whole genome shotgun (WGS) entry which is preliminary data.</text>
</comment>
<keyword evidence="1" id="KW-0472">Membrane</keyword>
<dbReference type="AlphaFoldDB" id="A0A1C7LZC8"/>
<sequence>MFTAQGYAAVVQQPFNARNVVATYIGVAMYIVLYAGYTLYERFYLKKLSHFVPLEEVDLDTDAVWKRGEGKLVRKREREEQERREAEEGTGHGLRYWLGRVGRHVY</sequence>
<organism evidence="2 3">
    <name type="scientific">Grifola frondosa</name>
    <name type="common">Maitake</name>
    <name type="synonym">Polyporus frondosus</name>
    <dbReference type="NCBI Taxonomy" id="5627"/>
    <lineage>
        <taxon>Eukaryota</taxon>
        <taxon>Fungi</taxon>
        <taxon>Dikarya</taxon>
        <taxon>Basidiomycota</taxon>
        <taxon>Agaricomycotina</taxon>
        <taxon>Agaricomycetes</taxon>
        <taxon>Polyporales</taxon>
        <taxon>Grifolaceae</taxon>
        <taxon>Grifola</taxon>
    </lineage>
</organism>
<reference evidence="2 3" key="1">
    <citation type="submission" date="2016-03" db="EMBL/GenBank/DDBJ databases">
        <title>Whole genome sequencing of Grifola frondosa 9006-11.</title>
        <authorList>
            <person name="Min B."/>
            <person name="Park H."/>
            <person name="Kim J.-G."/>
            <person name="Cho H."/>
            <person name="Oh Y.-L."/>
            <person name="Kong W.-S."/>
            <person name="Choi I.-G."/>
        </authorList>
    </citation>
    <scope>NUCLEOTIDE SEQUENCE [LARGE SCALE GENOMIC DNA]</scope>
    <source>
        <strain evidence="2 3">9006-11</strain>
    </source>
</reference>
<evidence type="ECO:0000313" key="3">
    <source>
        <dbReference type="Proteomes" id="UP000092993"/>
    </source>
</evidence>
<keyword evidence="1" id="KW-1133">Transmembrane helix</keyword>
<proteinExistence type="predicted"/>
<dbReference type="Proteomes" id="UP000092993">
    <property type="component" value="Unassembled WGS sequence"/>
</dbReference>